<organism evidence="7 8">
    <name type="scientific">Pristionchus entomophagus</name>
    <dbReference type="NCBI Taxonomy" id="358040"/>
    <lineage>
        <taxon>Eukaryota</taxon>
        <taxon>Metazoa</taxon>
        <taxon>Ecdysozoa</taxon>
        <taxon>Nematoda</taxon>
        <taxon>Chromadorea</taxon>
        <taxon>Rhabditida</taxon>
        <taxon>Rhabditina</taxon>
        <taxon>Diplogasteromorpha</taxon>
        <taxon>Diplogasteroidea</taxon>
        <taxon>Neodiplogasteridae</taxon>
        <taxon>Pristionchus</taxon>
    </lineage>
</organism>
<dbReference type="InterPro" id="IPR036259">
    <property type="entry name" value="MFS_trans_sf"/>
</dbReference>
<dbReference type="Proteomes" id="UP001432027">
    <property type="component" value="Unassembled WGS sequence"/>
</dbReference>
<dbReference type="GO" id="GO:0016020">
    <property type="term" value="C:membrane"/>
    <property type="evidence" value="ECO:0007669"/>
    <property type="project" value="UniProtKB-SubCell"/>
</dbReference>
<evidence type="ECO:0000256" key="3">
    <source>
        <dbReference type="ARBA" id="ARBA00022989"/>
    </source>
</evidence>
<evidence type="ECO:0000256" key="2">
    <source>
        <dbReference type="ARBA" id="ARBA00022692"/>
    </source>
</evidence>
<reference evidence="7" key="1">
    <citation type="submission" date="2023-10" db="EMBL/GenBank/DDBJ databases">
        <title>Genome assembly of Pristionchus species.</title>
        <authorList>
            <person name="Yoshida K."/>
            <person name="Sommer R.J."/>
        </authorList>
    </citation>
    <scope>NUCLEOTIDE SEQUENCE</scope>
    <source>
        <strain evidence="7">RS0144</strain>
    </source>
</reference>
<accession>A0AAV5TJS0</accession>
<keyword evidence="4 5" id="KW-0472">Membrane</keyword>
<sequence>MSEFSDIEIADVIESNRKRPISTLDGMLEALKWSPFSFFIIFVQSIQWAVAAQMFVMSAYLTPEGDIFTKEWNGTYTSVRDDWPDVPNYFTFTNSSYELISSTEFVGSLLFGMIPNLLSDRYGRQSVLSVVLIGITIADTFVALSPNFWSVLMGRFLQGTFLNAISTLNAIHCLESVHRDSRFLFCFAFGFFWIIGYCIIAPIALLIGSWRWILGVNGIAAAVCTLVQLVIVPESPHFSIAHNDRDKLEEFVRAGEWFNRRTYNVDYDAILTRNKKQLSRQPTSCTTKSLVAFLFKNPPVRLPLIVMCFVEISTFLSLAGIALDPTTQDFGDANWIFVLSGLVDFPAFCMAPKFLDWFPSKLVLVSVSVCASISLVLLSFLNDGLLNLIVWLISKFFATSCFITALIVSTELFPTKCRSSVVGFTLLFANIGSLLGVHLILWNENIAYQLFAVAQTIAAALVAIFIPMKTKLEP</sequence>
<feature type="transmembrane region" description="Helical" evidence="5">
    <location>
        <begin position="183"/>
        <end position="206"/>
    </location>
</feature>
<name>A0AAV5TJS0_9BILA</name>
<feature type="transmembrane region" description="Helical" evidence="5">
    <location>
        <begin position="127"/>
        <end position="146"/>
    </location>
</feature>
<keyword evidence="8" id="KW-1185">Reference proteome</keyword>
<dbReference type="GO" id="GO:0022857">
    <property type="term" value="F:transmembrane transporter activity"/>
    <property type="evidence" value="ECO:0007669"/>
    <property type="project" value="InterPro"/>
</dbReference>
<gene>
    <name evidence="7" type="ORF">PENTCL1PPCAC_16775</name>
</gene>
<evidence type="ECO:0000259" key="6">
    <source>
        <dbReference type="PROSITE" id="PS50850"/>
    </source>
</evidence>
<comment type="caution">
    <text evidence="7">The sequence shown here is derived from an EMBL/GenBank/DDBJ whole genome shotgun (WGS) entry which is preliminary data.</text>
</comment>
<evidence type="ECO:0000313" key="7">
    <source>
        <dbReference type="EMBL" id="GMS94600.1"/>
    </source>
</evidence>
<feature type="transmembrane region" description="Helical" evidence="5">
    <location>
        <begin position="335"/>
        <end position="355"/>
    </location>
</feature>
<dbReference type="EMBL" id="BTSX01000004">
    <property type="protein sequence ID" value="GMS94600.1"/>
    <property type="molecule type" value="Genomic_DNA"/>
</dbReference>
<dbReference type="AlphaFoldDB" id="A0AAV5TJS0"/>
<feature type="transmembrane region" description="Helical" evidence="5">
    <location>
        <begin position="446"/>
        <end position="466"/>
    </location>
</feature>
<dbReference type="SUPFAM" id="SSF103473">
    <property type="entry name" value="MFS general substrate transporter"/>
    <property type="match status" value="1"/>
</dbReference>
<evidence type="ECO:0000313" key="8">
    <source>
        <dbReference type="Proteomes" id="UP001432027"/>
    </source>
</evidence>
<keyword evidence="3 5" id="KW-1133">Transmembrane helix</keyword>
<feature type="transmembrane region" description="Helical" evidence="5">
    <location>
        <begin position="302"/>
        <end position="323"/>
    </location>
</feature>
<dbReference type="InterPro" id="IPR011701">
    <property type="entry name" value="MFS"/>
</dbReference>
<feature type="transmembrane region" description="Helical" evidence="5">
    <location>
        <begin position="36"/>
        <end position="61"/>
    </location>
</feature>
<proteinExistence type="predicted"/>
<feature type="transmembrane region" description="Helical" evidence="5">
    <location>
        <begin position="421"/>
        <end position="440"/>
    </location>
</feature>
<evidence type="ECO:0000256" key="5">
    <source>
        <dbReference type="SAM" id="Phobius"/>
    </source>
</evidence>
<feature type="transmembrane region" description="Helical" evidence="5">
    <location>
        <begin position="212"/>
        <end position="232"/>
    </location>
</feature>
<protein>
    <recommendedName>
        <fullName evidence="6">Major facilitator superfamily (MFS) profile domain-containing protein</fullName>
    </recommendedName>
</protein>
<feature type="domain" description="Major facilitator superfamily (MFS) profile" evidence="6">
    <location>
        <begin position="52"/>
        <end position="470"/>
    </location>
</feature>
<evidence type="ECO:0000256" key="1">
    <source>
        <dbReference type="ARBA" id="ARBA00004141"/>
    </source>
</evidence>
<dbReference type="Pfam" id="PF07690">
    <property type="entry name" value="MFS_1"/>
    <property type="match status" value="1"/>
</dbReference>
<feature type="transmembrane region" description="Helical" evidence="5">
    <location>
        <begin position="388"/>
        <end position="409"/>
    </location>
</feature>
<dbReference type="InterPro" id="IPR020846">
    <property type="entry name" value="MFS_dom"/>
</dbReference>
<keyword evidence="2 5" id="KW-0812">Transmembrane</keyword>
<feature type="transmembrane region" description="Helical" evidence="5">
    <location>
        <begin position="362"/>
        <end position="382"/>
    </location>
</feature>
<feature type="transmembrane region" description="Helical" evidence="5">
    <location>
        <begin position="152"/>
        <end position="171"/>
    </location>
</feature>
<dbReference type="PROSITE" id="PS50850">
    <property type="entry name" value="MFS"/>
    <property type="match status" value="1"/>
</dbReference>
<dbReference type="Gene3D" id="1.20.1250.20">
    <property type="entry name" value="MFS general substrate transporter like domains"/>
    <property type="match status" value="1"/>
</dbReference>
<comment type="subcellular location">
    <subcellularLocation>
        <location evidence="1">Membrane</location>
        <topology evidence="1">Multi-pass membrane protein</topology>
    </subcellularLocation>
</comment>
<evidence type="ECO:0000256" key="4">
    <source>
        <dbReference type="ARBA" id="ARBA00023136"/>
    </source>
</evidence>
<dbReference type="PANTHER" id="PTHR24064">
    <property type="entry name" value="SOLUTE CARRIER FAMILY 22 MEMBER"/>
    <property type="match status" value="1"/>
</dbReference>